<feature type="region of interest" description="Disordered" evidence="1">
    <location>
        <begin position="156"/>
        <end position="184"/>
    </location>
</feature>
<feature type="compositionally biased region" description="Polar residues" evidence="1">
    <location>
        <begin position="123"/>
        <end position="135"/>
    </location>
</feature>
<feature type="compositionally biased region" description="Low complexity" evidence="1">
    <location>
        <begin position="158"/>
        <end position="167"/>
    </location>
</feature>
<feature type="compositionally biased region" description="Basic and acidic residues" evidence="1">
    <location>
        <begin position="105"/>
        <end position="119"/>
    </location>
</feature>
<proteinExistence type="predicted"/>
<sequence>MPSNRKRTRPPTEPEEPLRRTSRVRKPRLDSGGGGGGGPSQPKPTTKIVLVSSPHPRPGPESRPRRTQPPRRSLDRRPPAKSPLPNLSPSPRPNPSLKIQNPRQAESEREPDPPRRRVEFSSPLGTLTITASMQSKKAKGKAPLWSALKATSLVKPMSSAGSQAGSRAARKRSPSVISISSSNKGSRYPARLEVKLDQPFNKPILSSVEPLPSLKIIGHQGIFAFWRPSCSPRAIPFIHTRFIAKYPLAQLGHHEPLYFVEVKIGLFAKEVEDGL</sequence>
<comment type="caution">
    <text evidence="2">The sequence shown here is derived from an EMBL/GenBank/DDBJ whole genome shotgun (WGS) entry which is preliminary data.</text>
</comment>
<evidence type="ECO:0000256" key="1">
    <source>
        <dbReference type="SAM" id="MobiDB-lite"/>
    </source>
</evidence>
<dbReference type="EMBL" id="JAUIQD010000001">
    <property type="protein sequence ID" value="KAK3364343.1"/>
    <property type="molecule type" value="Genomic_DNA"/>
</dbReference>
<dbReference type="AlphaFoldDB" id="A0AAJ0HWX8"/>
<organism evidence="2 3">
    <name type="scientific">Lasiosphaeria hispida</name>
    <dbReference type="NCBI Taxonomy" id="260671"/>
    <lineage>
        <taxon>Eukaryota</taxon>
        <taxon>Fungi</taxon>
        <taxon>Dikarya</taxon>
        <taxon>Ascomycota</taxon>
        <taxon>Pezizomycotina</taxon>
        <taxon>Sordariomycetes</taxon>
        <taxon>Sordariomycetidae</taxon>
        <taxon>Sordariales</taxon>
        <taxon>Lasiosphaeriaceae</taxon>
        <taxon>Lasiosphaeria</taxon>
    </lineage>
</organism>
<evidence type="ECO:0000313" key="2">
    <source>
        <dbReference type="EMBL" id="KAK3364343.1"/>
    </source>
</evidence>
<reference evidence="2" key="2">
    <citation type="submission" date="2023-06" db="EMBL/GenBank/DDBJ databases">
        <authorList>
            <consortium name="Lawrence Berkeley National Laboratory"/>
            <person name="Haridas S."/>
            <person name="Hensen N."/>
            <person name="Bonometti L."/>
            <person name="Westerberg I."/>
            <person name="Brannstrom I.O."/>
            <person name="Guillou S."/>
            <person name="Cros-Aarteil S."/>
            <person name="Calhoun S."/>
            <person name="Kuo A."/>
            <person name="Mondo S."/>
            <person name="Pangilinan J."/>
            <person name="Riley R."/>
            <person name="Labutti K."/>
            <person name="Andreopoulos B."/>
            <person name="Lipzen A."/>
            <person name="Chen C."/>
            <person name="Yanf M."/>
            <person name="Daum C."/>
            <person name="Ng V."/>
            <person name="Clum A."/>
            <person name="Steindorff A."/>
            <person name="Ohm R."/>
            <person name="Martin F."/>
            <person name="Silar P."/>
            <person name="Natvig D."/>
            <person name="Lalanne C."/>
            <person name="Gautier V."/>
            <person name="Ament-Velasquez S.L."/>
            <person name="Kruys A."/>
            <person name="Hutchinson M.I."/>
            <person name="Powell A.J."/>
            <person name="Barry K."/>
            <person name="Miller A.N."/>
            <person name="Grigoriev I.V."/>
            <person name="Debuchy R."/>
            <person name="Gladieux P."/>
            <person name="Thoren M.H."/>
            <person name="Johannesson H."/>
        </authorList>
    </citation>
    <scope>NUCLEOTIDE SEQUENCE</scope>
    <source>
        <strain evidence="2">CBS 955.72</strain>
    </source>
</reference>
<feature type="region of interest" description="Disordered" evidence="1">
    <location>
        <begin position="1"/>
        <end position="142"/>
    </location>
</feature>
<feature type="compositionally biased region" description="Pro residues" evidence="1">
    <location>
        <begin position="80"/>
        <end position="94"/>
    </location>
</feature>
<evidence type="ECO:0000313" key="3">
    <source>
        <dbReference type="Proteomes" id="UP001275084"/>
    </source>
</evidence>
<feature type="compositionally biased region" description="Basic and acidic residues" evidence="1">
    <location>
        <begin position="10"/>
        <end position="19"/>
    </location>
</feature>
<gene>
    <name evidence="2" type="ORF">B0T25DRAFT_61594</name>
</gene>
<name>A0AAJ0HWX8_9PEZI</name>
<protein>
    <submittedName>
        <fullName evidence="2">Uncharacterized protein</fullName>
    </submittedName>
</protein>
<accession>A0AAJ0HWX8</accession>
<reference evidence="2" key="1">
    <citation type="journal article" date="2023" name="Mol. Phylogenet. Evol.">
        <title>Genome-scale phylogeny and comparative genomics of the fungal order Sordariales.</title>
        <authorList>
            <person name="Hensen N."/>
            <person name="Bonometti L."/>
            <person name="Westerberg I."/>
            <person name="Brannstrom I.O."/>
            <person name="Guillou S."/>
            <person name="Cros-Aarteil S."/>
            <person name="Calhoun S."/>
            <person name="Haridas S."/>
            <person name="Kuo A."/>
            <person name="Mondo S."/>
            <person name="Pangilinan J."/>
            <person name="Riley R."/>
            <person name="LaButti K."/>
            <person name="Andreopoulos B."/>
            <person name="Lipzen A."/>
            <person name="Chen C."/>
            <person name="Yan M."/>
            <person name="Daum C."/>
            <person name="Ng V."/>
            <person name="Clum A."/>
            <person name="Steindorff A."/>
            <person name="Ohm R.A."/>
            <person name="Martin F."/>
            <person name="Silar P."/>
            <person name="Natvig D.O."/>
            <person name="Lalanne C."/>
            <person name="Gautier V."/>
            <person name="Ament-Velasquez S.L."/>
            <person name="Kruys A."/>
            <person name="Hutchinson M.I."/>
            <person name="Powell A.J."/>
            <person name="Barry K."/>
            <person name="Miller A.N."/>
            <person name="Grigoriev I.V."/>
            <person name="Debuchy R."/>
            <person name="Gladieux P."/>
            <person name="Hiltunen Thoren M."/>
            <person name="Johannesson H."/>
        </authorList>
    </citation>
    <scope>NUCLEOTIDE SEQUENCE</scope>
    <source>
        <strain evidence="2">CBS 955.72</strain>
    </source>
</reference>
<dbReference type="Proteomes" id="UP001275084">
    <property type="component" value="Unassembled WGS sequence"/>
</dbReference>
<keyword evidence="3" id="KW-1185">Reference proteome</keyword>